<protein>
    <submittedName>
        <fullName evidence="2">Uncharacterized protein</fullName>
    </submittedName>
</protein>
<feature type="transmembrane region" description="Helical" evidence="1">
    <location>
        <begin position="53"/>
        <end position="73"/>
    </location>
</feature>
<dbReference type="EMBL" id="CP018180">
    <property type="protein sequence ID" value="AUJ31958.1"/>
    <property type="molecule type" value="Genomic_DNA"/>
</dbReference>
<keyword evidence="3" id="KW-1185">Reference proteome</keyword>
<sequence>MSKIKSYSSSLVVAIIFSILSLYVYLNGGSTANAWFELTNNANGTNVNTGSSFLLLFLIVSLVAWISTGVTYFKHKKN</sequence>
<keyword evidence="1" id="KW-1133">Transmembrane helix</keyword>
<name>A0A3Q8CM21_9LACO</name>
<gene>
    <name evidence="2" type="ORF">BSQ50_04915</name>
</gene>
<proteinExistence type="predicted"/>
<dbReference type="KEGG" id="lng:BSQ50_04915"/>
<keyword evidence="1" id="KW-0812">Transmembrane</keyword>
<evidence type="ECO:0000313" key="3">
    <source>
        <dbReference type="Proteomes" id="UP000324497"/>
    </source>
</evidence>
<dbReference type="Proteomes" id="UP000324497">
    <property type="component" value="Chromosome"/>
</dbReference>
<dbReference type="AlphaFoldDB" id="A0A3Q8CM21"/>
<evidence type="ECO:0000256" key="1">
    <source>
        <dbReference type="SAM" id="Phobius"/>
    </source>
</evidence>
<reference evidence="2 3" key="1">
    <citation type="submission" date="2016-11" db="EMBL/GenBank/DDBJ databases">
        <title>Interaction between Lactobacillus species and yeast in water kefir.</title>
        <authorList>
            <person name="Behr J."/>
            <person name="Xu D."/>
            <person name="Vogel R.F."/>
        </authorList>
    </citation>
    <scope>NUCLEOTIDE SEQUENCE [LARGE SCALE GENOMIC DNA]</scope>
    <source>
        <strain evidence="2 3">TMW 1.1827</strain>
    </source>
</reference>
<keyword evidence="1" id="KW-0472">Membrane</keyword>
<feature type="transmembrane region" description="Helical" evidence="1">
    <location>
        <begin position="7"/>
        <end position="26"/>
    </location>
</feature>
<evidence type="ECO:0000313" key="2">
    <source>
        <dbReference type="EMBL" id="AUJ31958.1"/>
    </source>
</evidence>
<organism evidence="2 3">
    <name type="scientific">Liquorilactobacillus nagelii</name>
    <dbReference type="NCBI Taxonomy" id="82688"/>
    <lineage>
        <taxon>Bacteria</taxon>
        <taxon>Bacillati</taxon>
        <taxon>Bacillota</taxon>
        <taxon>Bacilli</taxon>
        <taxon>Lactobacillales</taxon>
        <taxon>Lactobacillaceae</taxon>
        <taxon>Liquorilactobacillus</taxon>
    </lineage>
</organism>
<accession>A0A3Q8CM21</accession>
<dbReference type="RefSeq" id="WP_148126595.1">
    <property type="nucleotide sequence ID" value="NZ_CP018180.1"/>
</dbReference>